<name>A0AA91I7K8_VARPD</name>
<dbReference type="InterPro" id="IPR023982">
    <property type="entry name" value="CHP04029_CMD-like"/>
</dbReference>
<organism evidence="1 2">
    <name type="scientific">Variovorax paradoxus</name>
    <dbReference type="NCBI Taxonomy" id="34073"/>
    <lineage>
        <taxon>Bacteria</taxon>
        <taxon>Pseudomonadati</taxon>
        <taxon>Pseudomonadota</taxon>
        <taxon>Betaproteobacteria</taxon>
        <taxon>Burkholderiales</taxon>
        <taxon>Comamonadaceae</taxon>
        <taxon>Variovorax</taxon>
    </lineage>
</organism>
<dbReference type="NCBIfam" id="TIGR04029">
    <property type="entry name" value="CMD_Avi_7170"/>
    <property type="match status" value="1"/>
</dbReference>
<accession>A0AA91I7K8</accession>
<comment type="caution">
    <text evidence="1">The sequence shown here is derived from an EMBL/GenBank/DDBJ whole genome shotgun (WGS) entry which is preliminary data.</text>
</comment>
<dbReference type="AlphaFoldDB" id="A0AA91I7K8"/>
<evidence type="ECO:0000313" key="1">
    <source>
        <dbReference type="EMBL" id="OAK55346.1"/>
    </source>
</evidence>
<proteinExistence type="predicted"/>
<dbReference type="Gene3D" id="1.20.1290.10">
    <property type="entry name" value="AhpD-like"/>
    <property type="match status" value="1"/>
</dbReference>
<dbReference type="EMBL" id="LVHG01000105">
    <property type="protein sequence ID" value="OAK55346.1"/>
    <property type="molecule type" value="Genomic_DNA"/>
</dbReference>
<dbReference type="RefSeq" id="WP_081271566.1">
    <property type="nucleotide sequence ID" value="NZ_LVHG01000105.1"/>
</dbReference>
<evidence type="ECO:0008006" key="3">
    <source>
        <dbReference type="Google" id="ProtNLM"/>
    </source>
</evidence>
<dbReference type="InterPro" id="IPR029032">
    <property type="entry name" value="AhpD-like"/>
</dbReference>
<sequence length="223" mass="22990">MNAVASPSLSSDSGAPEVPDVIDSFVGIAPGQHLDRIRRAREQARTHAQQSYLSLFAPTPPVPGNFDIADRFALAAFVAGLHGHAGVARFYAEQLAGQGARAGAAGVGDAIAAEVQRGAAQGPYGSYPAGPLSAEDKAGPSYAVSDAHRELLGERLSAALAHAHLLVFHPRDASPAALQALLDAGWTSTGIVTLSQLVAFLAFQIRVVTGLQALAQRPATSID</sequence>
<evidence type="ECO:0000313" key="2">
    <source>
        <dbReference type="Proteomes" id="UP000077852"/>
    </source>
</evidence>
<reference evidence="1 2" key="1">
    <citation type="submission" date="2016-03" db="EMBL/GenBank/DDBJ databases">
        <title>Genome sequence of Variovorax paradoxus KB5.</title>
        <authorList>
            <person name="Jeong H."/>
            <person name="Hong C.E."/>
            <person name="Jo S.H."/>
            <person name="Park J.M."/>
        </authorList>
    </citation>
    <scope>NUCLEOTIDE SEQUENCE [LARGE SCALE GENOMIC DNA]</scope>
    <source>
        <strain evidence="1 2">KB5</strain>
    </source>
</reference>
<dbReference type="SUPFAM" id="SSF69118">
    <property type="entry name" value="AhpD-like"/>
    <property type="match status" value="1"/>
</dbReference>
<protein>
    <recommendedName>
        <fullName evidence="3">CMD domain protein</fullName>
    </recommendedName>
</protein>
<gene>
    <name evidence="1" type="ORF">A3K87_31660</name>
</gene>
<dbReference type="Proteomes" id="UP000077852">
    <property type="component" value="Unassembled WGS sequence"/>
</dbReference>